<organism evidence="2 3">
    <name type="scientific">Portunus trituberculatus</name>
    <name type="common">Swimming crab</name>
    <name type="synonym">Neptunus trituberculatus</name>
    <dbReference type="NCBI Taxonomy" id="210409"/>
    <lineage>
        <taxon>Eukaryota</taxon>
        <taxon>Metazoa</taxon>
        <taxon>Ecdysozoa</taxon>
        <taxon>Arthropoda</taxon>
        <taxon>Crustacea</taxon>
        <taxon>Multicrustacea</taxon>
        <taxon>Malacostraca</taxon>
        <taxon>Eumalacostraca</taxon>
        <taxon>Eucarida</taxon>
        <taxon>Decapoda</taxon>
        <taxon>Pleocyemata</taxon>
        <taxon>Brachyura</taxon>
        <taxon>Eubrachyura</taxon>
        <taxon>Portunoidea</taxon>
        <taxon>Portunidae</taxon>
        <taxon>Portuninae</taxon>
        <taxon>Portunus</taxon>
    </lineage>
</organism>
<feature type="region of interest" description="Disordered" evidence="1">
    <location>
        <begin position="50"/>
        <end position="99"/>
    </location>
</feature>
<sequence length="99" mass="10328">MRTLSRFPYTKPGFPPLPPCHSSSLQLLPLTLAPAAGDTRILITRHLSHASAEKASEPRLLSPHSRASSASAGGSRPGPWSRGGVAHPSSAATPQKSGR</sequence>
<proteinExistence type="predicted"/>
<reference evidence="2 3" key="1">
    <citation type="submission" date="2019-05" db="EMBL/GenBank/DDBJ databases">
        <title>Another draft genome of Portunus trituberculatus and its Hox gene families provides insights of decapod evolution.</title>
        <authorList>
            <person name="Jeong J.-H."/>
            <person name="Song I."/>
            <person name="Kim S."/>
            <person name="Choi T."/>
            <person name="Kim D."/>
            <person name="Ryu S."/>
            <person name="Kim W."/>
        </authorList>
    </citation>
    <scope>NUCLEOTIDE SEQUENCE [LARGE SCALE GENOMIC DNA]</scope>
    <source>
        <tissue evidence="2">Muscle</tissue>
    </source>
</reference>
<dbReference type="AlphaFoldDB" id="A0A5B7J0L5"/>
<dbReference type="EMBL" id="VSRR010074642">
    <property type="protein sequence ID" value="MPC87486.1"/>
    <property type="molecule type" value="Genomic_DNA"/>
</dbReference>
<evidence type="ECO:0000313" key="2">
    <source>
        <dbReference type="EMBL" id="MPC87486.1"/>
    </source>
</evidence>
<dbReference type="Proteomes" id="UP000324222">
    <property type="component" value="Unassembled WGS sequence"/>
</dbReference>
<comment type="caution">
    <text evidence="2">The sequence shown here is derived from an EMBL/GenBank/DDBJ whole genome shotgun (WGS) entry which is preliminary data.</text>
</comment>
<gene>
    <name evidence="2" type="ORF">E2C01_082348</name>
</gene>
<feature type="compositionally biased region" description="Polar residues" evidence="1">
    <location>
        <begin position="90"/>
        <end position="99"/>
    </location>
</feature>
<feature type="compositionally biased region" description="Low complexity" evidence="1">
    <location>
        <begin position="62"/>
        <end position="84"/>
    </location>
</feature>
<protein>
    <submittedName>
        <fullName evidence="2">Uncharacterized protein</fullName>
    </submittedName>
</protein>
<accession>A0A5B7J0L5</accession>
<keyword evidence="3" id="KW-1185">Reference proteome</keyword>
<evidence type="ECO:0000313" key="3">
    <source>
        <dbReference type="Proteomes" id="UP000324222"/>
    </source>
</evidence>
<name>A0A5B7J0L5_PORTR</name>
<evidence type="ECO:0000256" key="1">
    <source>
        <dbReference type="SAM" id="MobiDB-lite"/>
    </source>
</evidence>